<protein>
    <submittedName>
        <fullName evidence="1">Uncharacterized protein</fullName>
    </submittedName>
</protein>
<dbReference type="Proteomes" id="UP001145742">
    <property type="component" value="Unassembled WGS sequence"/>
</dbReference>
<proteinExistence type="predicted"/>
<dbReference type="EMBL" id="WHWB01032206">
    <property type="protein sequence ID" value="KAJ7426507.1"/>
    <property type="molecule type" value="Genomic_DNA"/>
</dbReference>
<sequence>MELGPIDKSPVIASYNLPSLFVECISKQTCALIKPANKPFIYEGAESNPGCAGKAPVNCGGITSPNQMEDDIWGSSLIEGGEWDEFSYSKIEVAASLDQNNGHLPAYCIHLMYPALQASLANRLIDLYTLYCLGQPGQLSP</sequence>
<evidence type="ECO:0000313" key="1">
    <source>
        <dbReference type="EMBL" id="KAJ7426507.1"/>
    </source>
</evidence>
<reference evidence="1" key="1">
    <citation type="submission" date="2019-10" db="EMBL/GenBank/DDBJ databases">
        <authorList>
            <person name="Soares A.E.R."/>
            <person name="Aleixo A."/>
            <person name="Schneider P."/>
            <person name="Miyaki C.Y."/>
            <person name="Schneider M.P."/>
            <person name="Mello C."/>
            <person name="Vasconcelos A.T.R."/>
        </authorList>
    </citation>
    <scope>NUCLEOTIDE SEQUENCE</scope>
    <source>
        <tissue evidence="1">Muscle</tissue>
    </source>
</reference>
<organism evidence="1 2">
    <name type="scientific">Willisornis vidua</name>
    <name type="common">Xingu scale-backed antbird</name>
    <dbReference type="NCBI Taxonomy" id="1566151"/>
    <lineage>
        <taxon>Eukaryota</taxon>
        <taxon>Metazoa</taxon>
        <taxon>Chordata</taxon>
        <taxon>Craniata</taxon>
        <taxon>Vertebrata</taxon>
        <taxon>Euteleostomi</taxon>
        <taxon>Archelosauria</taxon>
        <taxon>Archosauria</taxon>
        <taxon>Dinosauria</taxon>
        <taxon>Saurischia</taxon>
        <taxon>Theropoda</taxon>
        <taxon>Coelurosauria</taxon>
        <taxon>Aves</taxon>
        <taxon>Neognathae</taxon>
        <taxon>Neoaves</taxon>
        <taxon>Telluraves</taxon>
        <taxon>Australaves</taxon>
        <taxon>Passeriformes</taxon>
        <taxon>Thamnophilidae</taxon>
        <taxon>Willisornis</taxon>
    </lineage>
</organism>
<comment type="caution">
    <text evidence="1">The sequence shown here is derived from an EMBL/GenBank/DDBJ whole genome shotgun (WGS) entry which is preliminary data.</text>
</comment>
<keyword evidence="2" id="KW-1185">Reference proteome</keyword>
<gene>
    <name evidence="1" type="ORF">WISP_15131</name>
</gene>
<name>A0ABQ9DUH8_9PASS</name>
<evidence type="ECO:0000313" key="2">
    <source>
        <dbReference type="Proteomes" id="UP001145742"/>
    </source>
</evidence>
<accession>A0ABQ9DUH8</accession>